<protein>
    <recommendedName>
        <fullName evidence="2">N-acetylmuramoyl-L-alanine amidase</fullName>
        <ecNumber evidence="2">3.5.1.28</ecNumber>
    </recommendedName>
</protein>
<dbReference type="CDD" id="cd06583">
    <property type="entry name" value="PGRP"/>
    <property type="match status" value="1"/>
</dbReference>
<name>A0ABS7YB16_9BURK</name>
<keyword evidence="3" id="KW-0378">Hydrolase</keyword>
<evidence type="ECO:0000259" key="5">
    <source>
        <dbReference type="Pfam" id="PF01510"/>
    </source>
</evidence>
<sequence>MFSLDRQGYVINARVKRAPRPLIERAALHKIKGIVVHQTGGSSGASSLTSYAMQNANGTHFLIDKDGTIYQTASLLRRTSHVGRLRARCLAEHRCSPTELQVLKNFNPKNEHRMEMAKEVPQRYPSNEDSVGIEIVGAVFVGKGLNPAEHGIYEPVNGQQKTSLRWLISELASTFGIPMTEIFRHPVVSRKNPTEAKSASW</sequence>
<dbReference type="InterPro" id="IPR002502">
    <property type="entry name" value="Amidase_domain"/>
</dbReference>
<evidence type="ECO:0000256" key="1">
    <source>
        <dbReference type="ARBA" id="ARBA00001561"/>
    </source>
</evidence>
<dbReference type="RefSeq" id="WP_225238430.1">
    <property type="nucleotide sequence ID" value="NZ_JAHYBX010000002.1"/>
</dbReference>
<dbReference type="Proteomes" id="UP001198602">
    <property type="component" value="Unassembled WGS sequence"/>
</dbReference>
<dbReference type="PANTHER" id="PTHR30417">
    <property type="entry name" value="N-ACETYLMURAMOYL-L-ALANINE AMIDASE AMID"/>
    <property type="match status" value="1"/>
</dbReference>
<dbReference type="SUPFAM" id="SSF55846">
    <property type="entry name" value="N-acetylmuramoyl-L-alanine amidase-like"/>
    <property type="match status" value="1"/>
</dbReference>
<dbReference type="PANTHER" id="PTHR30417:SF1">
    <property type="entry name" value="N-ACETYLMURAMOYL-L-ALANINE AMIDASE AMID"/>
    <property type="match status" value="1"/>
</dbReference>
<dbReference type="EMBL" id="JAHYBX010000002">
    <property type="protein sequence ID" value="MCA1856131.1"/>
    <property type="molecule type" value="Genomic_DNA"/>
</dbReference>
<comment type="catalytic activity">
    <reaction evidence="1">
        <text>Hydrolyzes the link between N-acetylmuramoyl residues and L-amino acid residues in certain cell-wall glycopeptides.</text>
        <dbReference type="EC" id="3.5.1.28"/>
    </reaction>
</comment>
<keyword evidence="7" id="KW-1185">Reference proteome</keyword>
<dbReference type="InterPro" id="IPR051206">
    <property type="entry name" value="NAMLAA_amidase_2"/>
</dbReference>
<accession>A0ABS7YB16</accession>
<keyword evidence="4" id="KW-0961">Cell wall biogenesis/degradation</keyword>
<evidence type="ECO:0000313" key="6">
    <source>
        <dbReference type="EMBL" id="MCA1856131.1"/>
    </source>
</evidence>
<proteinExistence type="predicted"/>
<evidence type="ECO:0000313" key="7">
    <source>
        <dbReference type="Proteomes" id="UP001198602"/>
    </source>
</evidence>
<evidence type="ECO:0000256" key="2">
    <source>
        <dbReference type="ARBA" id="ARBA00011901"/>
    </source>
</evidence>
<dbReference type="InterPro" id="IPR036505">
    <property type="entry name" value="Amidase/PGRP_sf"/>
</dbReference>
<gene>
    <name evidence="6" type="ORF">LE190_09360</name>
</gene>
<evidence type="ECO:0000256" key="3">
    <source>
        <dbReference type="ARBA" id="ARBA00022801"/>
    </source>
</evidence>
<dbReference type="Pfam" id="PF01510">
    <property type="entry name" value="Amidase_2"/>
    <property type="match status" value="1"/>
</dbReference>
<organism evidence="6 7">
    <name type="scientific">Massilia hydrophila</name>
    <dbReference type="NCBI Taxonomy" id="3044279"/>
    <lineage>
        <taxon>Bacteria</taxon>
        <taxon>Pseudomonadati</taxon>
        <taxon>Pseudomonadota</taxon>
        <taxon>Betaproteobacteria</taxon>
        <taxon>Burkholderiales</taxon>
        <taxon>Oxalobacteraceae</taxon>
        <taxon>Telluria group</taxon>
        <taxon>Massilia</taxon>
    </lineage>
</organism>
<feature type="domain" description="N-acetylmuramoyl-L-alanine amidase" evidence="5">
    <location>
        <begin position="29"/>
        <end position="191"/>
    </location>
</feature>
<dbReference type="EC" id="3.5.1.28" evidence="2"/>
<evidence type="ECO:0000256" key="4">
    <source>
        <dbReference type="ARBA" id="ARBA00023316"/>
    </source>
</evidence>
<comment type="caution">
    <text evidence="6">The sequence shown here is derived from an EMBL/GenBank/DDBJ whole genome shotgun (WGS) entry which is preliminary data.</text>
</comment>
<reference evidence="6 7" key="1">
    <citation type="submission" date="2021-07" db="EMBL/GenBank/DDBJ databases">
        <title>Characterization of Violacein-producing bacteria and related species.</title>
        <authorList>
            <person name="Wilson H.S."/>
            <person name="De Leon M.E."/>
        </authorList>
    </citation>
    <scope>NUCLEOTIDE SEQUENCE [LARGE SCALE GENOMIC DNA]</scope>
    <source>
        <strain evidence="6 7">HSC-2F05</strain>
    </source>
</reference>
<dbReference type="Gene3D" id="3.40.80.10">
    <property type="entry name" value="Peptidoglycan recognition protein-like"/>
    <property type="match status" value="1"/>
</dbReference>